<dbReference type="Proteomes" id="UP000277204">
    <property type="component" value="Unassembled WGS sequence"/>
</dbReference>
<dbReference type="EMBL" id="UZAI01006969">
    <property type="protein sequence ID" value="VDO97502.1"/>
    <property type="molecule type" value="Genomic_DNA"/>
</dbReference>
<protein>
    <submittedName>
        <fullName evidence="1">Uncharacterized protein</fullName>
    </submittedName>
</protein>
<reference evidence="1 2" key="1">
    <citation type="submission" date="2018-11" db="EMBL/GenBank/DDBJ databases">
        <authorList>
            <consortium name="Pathogen Informatics"/>
        </authorList>
    </citation>
    <scope>NUCLEOTIDE SEQUENCE [LARGE SCALE GENOMIC DNA]</scope>
    <source>
        <strain evidence="1 2">Zambia</strain>
    </source>
</reference>
<accession>A0A183M742</accession>
<gene>
    <name evidence="1" type="ORF">SMRZ_LOCUS11867</name>
</gene>
<sequence>MNEMYTNPNYCTNLEADYWRNIALKMNHELNHLQNDANILVNILTELQQ</sequence>
<evidence type="ECO:0000313" key="1">
    <source>
        <dbReference type="EMBL" id="VDO97502.1"/>
    </source>
</evidence>
<organism evidence="1 2">
    <name type="scientific">Schistosoma margrebowiei</name>
    <dbReference type="NCBI Taxonomy" id="48269"/>
    <lineage>
        <taxon>Eukaryota</taxon>
        <taxon>Metazoa</taxon>
        <taxon>Spiralia</taxon>
        <taxon>Lophotrochozoa</taxon>
        <taxon>Platyhelminthes</taxon>
        <taxon>Trematoda</taxon>
        <taxon>Digenea</taxon>
        <taxon>Strigeidida</taxon>
        <taxon>Schistosomatoidea</taxon>
        <taxon>Schistosomatidae</taxon>
        <taxon>Schistosoma</taxon>
    </lineage>
</organism>
<dbReference type="AlphaFoldDB" id="A0A183M742"/>
<dbReference type="STRING" id="48269.A0A183M742"/>
<evidence type="ECO:0000313" key="2">
    <source>
        <dbReference type="Proteomes" id="UP000277204"/>
    </source>
</evidence>
<name>A0A183M742_9TREM</name>
<proteinExistence type="predicted"/>
<keyword evidence="2" id="KW-1185">Reference proteome</keyword>